<dbReference type="SUPFAM" id="SSF47598">
    <property type="entry name" value="Ribbon-helix-helix"/>
    <property type="match status" value="1"/>
</dbReference>
<evidence type="ECO:0000259" key="1">
    <source>
        <dbReference type="Pfam" id="PF01402"/>
    </source>
</evidence>
<reference evidence="2 3" key="1">
    <citation type="submission" date="2023-05" db="EMBL/GenBank/DDBJ databases">
        <title>A new hyperthermophilic archaea 'Ignisphaera cupida' sp. nov. and description of the family 'Ignisphaeraceae' fam. nov.</title>
        <authorList>
            <person name="Podosokorskaya O.A."/>
            <person name="Elcheninov A.G."/>
            <person name="Klukina A."/>
            <person name="Merkel A.Y."/>
        </authorList>
    </citation>
    <scope>NUCLEOTIDE SEQUENCE [LARGE SCALE GENOMIC DNA]</scope>
    <source>
        <strain evidence="2 3">4213-co</strain>
    </source>
</reference>
<evidence type="ECO:0000313" key="2">
    <source>
        <dbReference type="EMBL" id="MDK6028037.1"/>
    </source>
</evidence>
<dbReference type="Proteomes" id="UP001529235">
    <property type="component" value="Unassembled WGS sequence"/>
</dbReference>
<evidence type="ECO:0000313" key="3">
    <source>
        <dbReference type="Proteomes" id="UP001529235"/>
    </source>
</evidence>
<dbReference type="AlphaFoldDB" id="A0ABD4Z4Z1"/>
<feature type="domain" description="Ribbon-helix-helix protein CopG" evidence="1">
    <location>
        <begin position="16"/>
        <end position="55"/>
    </location>
</feature>
<dbReference type="CDD" id="cd22231">
    <property type="entry name" value="RHH_NikR_HicB-like"/>
    <property type="match status" value="1"/>
</dbReference>
<gene>
    <name evidence="2" type="ORF">QPL79_01480</name>
</gene>
<accession>A0ABD4Z4Z1</accession>
<dbReference type="InterPro" id="IPR002145">
    <property type="entry name" value="CopG"/>
</dbReference>
<dbReference type="InterPro" id="IPR010985">
    <property type="entry name" value="Ribbon_hlx_hlx"/>
</dbReference>
<sequence length="78" mass="9276">MRNVNTEIELDIMPTKVISVKIDFETLNEIETLCKKHHYRSRSDFIREAIKLYIYLLKQVNDKKDVEEMLKTCKGITT</sequence>
<dbReference type="EMBL" id="JASNVW010000001">
    <property type="protein sequence ID" value="MDK6028037.1"/>
    <property type="molecule type" value="Genomic_DNA"/>
</dbReference>
<dbReference type="Pfam" id="PF01402">
    <property type="entry name" value="RHH_1"/>
    <property type="match status" value="1"/>
</dbReference>
<keyword evidence="3" id="KW-1185">Reference proteome</keyword>
<proteinExistence type="predicted"/>
<organism evidence="2 3">
    <name type="scientific">Ignisphaera cupida</name>
    <dbReference type="NCBI Taxonomy" id="3050454"/>
    <lineage>
        <taxon>Archaea</taxon>
        <taxon>Thermoproteota</taxon>
        <taxon>Thermoprotei</taxon>
        <taxon>Desulfurococcales</taxon>
        <taxon>Desulfurococcaceae</taxon>
        <taxon>Ignisphaera</taxon>
    </lineage>
</organism>
<dbReference type="Gene3D" id="1.10.1220.10">
    <property type="entry name" value="Met repressor-like"/>
    <property type="match status" value="1"/>
</dbReference>
<dbReference type="InterPro" id="IPR013321">
    <property type="entry name" value="Arc_rbn_hlx_hlx"/>
</dbReference>
<name>A0ABD4Z4Z1_9CREN</name>
<protein>
    <submittedName>
        <fullName evidence="2">Ribbon-helix-helix domain-containing protein</fullName>
    </submittedName>
</protein>
<comment type="caution">
    <text evidence="2">The sequence shown here is derived from an EMBL/GenBank/DDBJ whole genome shotgun (WGS) entry which is preliminary data.</text>
</comment>
<dbReference type="RefSeq" id="WP_285273012.1">
    <property type="nucleotide sequence ID" value="NZ_JASNVW010000001.1"/>
</dbReference>